<feature type="chain" id="PRO_5046729561" evidence="1">
    <location>
        <begin position="43"/>
        <end position="425"/>
    </location>
</feature>
<keyword evidence="3" id="KW-0378">Hydrolase</keyword>
<evidence type="ECO:0000313" key="3">
    <source>
        <dbReference type="EMBL" id="GAA2350793.1"/>
    </source>
</evidence>
<keyword evidence="1" id="KW-0732">Signal</keyword>
<gene>
    <name evidence="3" type="ORF">GCM10010246_43630</name>
</gene>
<dbReference type="InterPro" id="IPR050491">
    <property type="entry name" value="AmpC-like"/>
</dbReference>
<keyword evidence="4" id="KW-1185">Reference proteome</keyword>
<feature type="signal peptide" evidence="1">
    <location>
        <begin position="1"/>
        <end position="42"/>
    </location>
</feature>
<reference evidence="4" key="1">
    <citation type="journal article" date="2019" name="Int. J. Syst. Evol. Microbiol.">
        <title>The Global Catalogue of Microorganisms (GCM) 10K type strain sequencing project: providing services to taxonomists for standard genome sequencing and annotation.</title>
        <authorList>
            <consortium name="The Broad Institute Genomics Platform"/>
            <consortium name="The Broad Institute Genome Sequencing Center for Infectious Disease"/>
            <person name="Wu L."/>
            <person name="Ma J."/>
        </authorList>
    </citation>
    <scope>NUCLEOTIDE SEQUENCE [LARGE SCALE GENOMIC DNA]</scope>
    <source>
        <strain evidence="4">JCM 4316</strain>
    </source>
</reference>
<dbReference type="GO" id="GO:0016787">
    <property type="term" value="F:hydrolase activity"/>
    <property type="evidence" value="ECO:0007669"/>
    <property type="project" value="UniProtKB-KW"/>
</dbReference>
<dbReference type="Pfam" id="PF00144">
    <property type="entry name" value="Beta-lactamase"/>
    <property type="match status" value="1"/>
</dbReference>
<evidence type="ECO:0000259" key="2">
    <source>
        <dbReference type="Pfam" id="PF00144"/>
    </source>
</evidence>
<protein>
    <submittedName>
        <fullName evidence="3">Serine hydrolase domain-containing protein</fullName>
    </submittedName>
</protein>
<organism evidence="3 4">
    <name type="scientific">Streptomyces cuspidosporus</name>
    <dbReference type="NCBI Taxonomy" id="66882"/>
    <lineage>
        <taxon>Bacteria</taxon>
        <taxon>Bacillati</taxon>
        <taxon>Actinomycetota</taxon>
        <taxon>Actinomycetes</taxon>
        <taxon>Kitasatosporales</taxon>
        <taxon>Streptomycetaceae</taxon>
        <taxon>Streptomyces</taxon>
    </lineage>
</organism>
<dbReference type="PANTHER" id="PTHR46825:SF7">
    <property type="entry name" value="D-ALANYL-D-ALANINE CARBOXYPEPTIDASE"/>
    <property type="match status" value="1"/>
</dbReference>
<dbReference type="Gene3D" id="3.40.710.10">
    <property type="entry name" value="DD-peptidase/beta-lactamase superfamily"/>
    <property type="match status" value="1"/>
</dbReference>
<proteinExistence type="predicted"/>
<evidence type="ECO:0000256" key="1">
    <source>
        <dbReference type="SAM" id="SignalP"/>
    </source>
</evidence>
<dbReference type="Proteomes" id="UP001500253">
    <property type="component" value="Unassembled WGS sequence"/>
</dbReference>
<dbReference type="InterPro" id="IPR012338">
    <property type="entry name" value="Beta-lactam/transpept-like"/>
</dbReference>
<accession>A0ABP5TG76</accession>
<evidence type="ECO:0000313" key="4">
    <source>
        <dbReference type="Proteomes" id="UP001500253"/>
    </source>
</evidence>
<name>A0ABP5TG76_9ACTN</name>
<dbReference type="PANTHER" id="PTHR46825">
    <property type="entry name" value="D-ALANYL-D-ALANINE-CARBOXYPEPTIDASE/ENDOPEPTIDASE AMPH"/>
    <property type="match status" value="1"/>
</dbReference>
<dbReference type="SUPFAM" id="SSF56601">
    <property type="entry name" value="beta-lactamase/transpeptidase-like"/>
    <property type="match status" value="1"/>
</dbReference>
<comment type="caution">
    <text evidence="3">The sequence shown here is derived from an EMBL/GenBank/DDBJ whole genome shotgun (WGS) entry which is preliminary data.</text>
</comment>
<dbReference type="RefSeq" id="WP_346176108.1">
    <property type="nucleotide sequence ID" value="NZ_BAAASD010000018.1"/>
</dbReference>
<dbReference type="EMBL" id="BAAASD010000018">
    <property type="protein sequence ID" value="GAA2350793.1"/>
    <property type="molecule type" value="Genomic_DNA"/>
</dbReference>
<dbReference type="InterPro" id="IPR001466">
    <property type="entry name" value="Beta-lactam-related"/>
</dbReference>
<feature type="domain" description="Beta-lactamase-related" evidence="2">
    <location>
        <begin position="63"/>
        <end position="409"/>
    </location>
</feature>
<sequence length="425" mass="45819">MTCTSSSAPTSGKKLRLRSRAVAAAALAVAAVGGVAAVPAGAAPAAAAPHSSPGASLSQDELRREVADTLREAGYIGMTVEVRDGRRRIHARAGEAELDTGRPVPYGANFRAASTTKAFVATVVLQLVAEGRLSLDDTVEKWLPGVVSGHGNDGSRITIRNLLQHTSGIYNYGLEEDLGGTAEDFERTKLYHVDPEQSIAGAMRHSPDFPPADPDDPEPKWNYSNPNYMLAGMIIKKVTGRPWAEEVRDRIIRPLGLKDTYEPGDDPYLKQPYAHAYHRFTGSDRWTDTTVRNISWADAAGSLVTSQRDLDRFFAALFGGRLLPAAQLAEMRRTVPVGADFEMAFPGLRYGLGLMQQPLSCGGDRWGHGGDLEGGTVRTAFSADGRRSVVISASGTTSDDERLLKAEKAMQALLDRVMCGQVVRR</sequence>